<evidence type="ECO:0000256" key="1">
    <source>
        <dbReference type="SAM" id="SignalP"/>
    </source>
</evidence>
<dbReference type="Proteomes" id="UP000516437">
    <property type="component" value="Chromosome 4"/>
</dbReference>
<organism evidence="2 3">
    <name type="scientific">Morella rubra</name>
    <name type="common">Chinese bayberry</name>
    <dbReference type="NCBI Taxonomy" id="262757"/>
    <lineage>
        <taxon>Eukaryota</taxon>
        <taxon>Viridiplantae</taxon>
        <taxon>Streptophyta</taxon>
        <taxon>Embryophyta</taxon>
        <taxon>Tracheophyta</taxon>
        <taxon>Spermatophyta</taxon>
        <taxon>Magnoliopsida</taxon>
        <taxon>eudicotyledons</taxon>
        <taxon>Gunneridae</taxon>
        <taxon>Pentapetalae</taxon>
        <taxon>rosids</taxon>
        <taxon>fabids</taxon>
        <taxon>Fagales</taxon>
        <taxon>Myricaceae</taxon>
        <taxon>Morella</taxon>
    </lineage>
</organism>
<proteinExistence type="predicted"/>
<name>A0A6A1VQ92_9ROSI</name>
<comment type="caution">
    <text evidence="2">The sequence shown here is derived from an EMBL/GenBank/DDBJ whole genome shotgun (WGS) entry which is preliminary data.</text>
</comment>
<gene>
    <name evidence="2" type="ORF">CJ030_MR4G016267</name>
</gene>
<dbReference type="Gene3D" id="3.80.10.10">
    <property type="entry name" value="Ribonuclease Inhibitor"/>
    <property type="match status" value="1"/>
</dbReference>
<dbReference type="InterPro" id="IPR001611">
    <property type="entry name" value="Leu-rich_rpt"/>
</dbReference>
<sequence length="224" mass="24701">MASAMYFCIVVVAWATCILLCGTYLNTAFEFVEASHSPALQLEAKALQETGWWPSEDSDNTSSPCEWGYYGSITCNALGSVTEIDRTGFDLGVSLHLRRNGLQGSIPPQIGMLSKLHHLDLSYNNLTAQLPPSLANLSQLMISFDNLLINTNQRDKYIFFTLELNFTGSYTLHLAISSKLAANLKARCNVLDLPEFMGEMSPNSKFGMQCAGLQSSRVKNVFIP</sequence>
<dbReference type="InterPro" id="IPR032675">
    <property type="entry name" value="LRR_dom_sf"/>
</dbReference>
<dbReference type="AlphaFoldDB" id="A0A6A1VQ92"/>
<dbReference type="PANTHER" id="PTHR48054:SF47">
    <property type="entry name" value="OS06G0179800 PROTEIN"/>
    <property type="match status" value="1"/>
</dbReference>
<dbReference type="EMBL" id="RXIC02000022">
    <property type="protein sequence ID" value="KAB1215092.1"/>
    <property type="molecule type" value="Genomic_DNA"/>
</dbReference>
<dbReference type="Pfam" id="PF00560">
    <property type="entry name" value="LRR_1"/>
    <property type="match status" value="1"/>
</dbReference>
<dbReference type="OrthoDB" id="2105857at2759"/>
<reference evidence="2 3" key="1">
    <citation type="journal article" date="2019" name="Plant Biotechnol. J.">
        <title>The red bayberry genome and genetic basis of sex determination.</title>
        <authorList>
            <person name="Jia H.M."/>
            <person name="Jia H.J."/>
            <person name="Cai Q.L."/>
            <person name="Wang Y."/>
            <person name="Zhao H.B."/>
            <person name="Yang W.F."/>
            <person name="Wang G.Y."/>
            <person name="Li Y.H."/>
            <person name="Zhan D.L."/>
            <person name="Shen Y.T."/>
            <person name="Niu Q.F."/>
            <person name="Chang L."/>
            <person name="Qiu J."/>
            <person name="Zhao L."/>
            <person name="Xie H.B."/>
            <person name="Fu W.Y."/>
            <person name="Jin J."/>
            <person name="Li X.W."/>
            <person name="Jiao Y."/>
            <person name="Zhou C.C."/>
            <person name="Tu T."/>
            <person name="Chai C.Y."/>
            <person name="Gao J.L."/>
            <person name="Fan L.J."/>
            <person name="van de Weg E."/>
            <person name="Wang J.Y."/>
            <person name="Gao Z.S."/>
        </authorList>
    </citation>
    <scope>NUCLEOTIDE SEQUENCE [LARGE SCALE GENOMIC DNA]</scope>
    <source>
        <tissue evidence="2">Leaves</tissue>
    </source>
</reference>
<dbReference type="SUPFAM" id="SSF52058">
    <property type="entry name" value="L domain-like"/>
    <property type="match status" value="1"/>
</dbReference>
<feature type="chain" id="PRO_5025370103" description="Leucine-rich repeat-containing N-terminal plant-type domain-containing protein" evidence="1">
    <location>
        <begin position="16"/>
        <end position="224"/>
    </location>
</feature>
<evidence type="ECO:0000313" key="2">
    <source>
        <dbReference type="EMBL" id="KAB1215092.1"/>
    </source>
</evidence>
<dbReference type="PANTHER" id="PTHR48054">
    <property type="entry name" value="RECEPTOR KINASE-LIKE PROTEIN XA21"/>
    <property type="match status" value="1"/>
</dbReference>
<keyword evidence="3" id="KW-1185">Reference proteome</keyword>
<dbReference type="InterPro" id="IPR052592">
    <property type="entry name" value="LRR-RLK"/>
</dbReference>
<evidence type="ECO:0008006" key="4">
    <source>
        <dbReference type="Google" id="ProtNLM"/>
    </source>
</evidence>
<keyword evidence="1" id="KW-0732">Signal</keyword>
<accession>A0A6A1VQ92</accession>
<evidence type="ECO:0000313" key="3">
    <source>
        <dbReference type="Proteomes" id="UP000516437"/>
    </source>
</evidence>
<feature type="signal peptide" evidence="1">
    <location>
        <begin position="1"/>
        <end position="15"/>
    </location>
</feature>
<protein>
    <recommendedName>
        <fullName evidence="4">Leucine-rich repeat-containing N-terminal plant-type domain-containing protein</fullName>
    </recommendedName>
</protein>